<keyword evidence="2 5" id="KW-0548">Nucleotidyltransferase</keyword>
<dbReference type="Pfam" id="PF01983">
    <property type="entry name" value="CofC"/>
    <property type="match status" value="1"/>
</dbReference>
<dbReference type="SUPFAM" id="SSF53448">
    <property type="entry name" value="Nucleotide-diphospho-sugar transferases"/>
    <property type="match status" value="1"/>
</dbReference>
<evidence type="ECO:0000256" key="2">
    <source>
        <dbReference type="ARBA" id="ARBA00022695"/>
    </source>
</evidence>
<feature type="binding site" evidence="5">
    <location>
        <position position="147"/>
    </location>
    <ligand>
        <name>phosphoenolpyruvate</name>
        <dbReference type="ChEBI" id="CHEBI:58702"/>
    </ligand>
</feature>
<dbReference type="EC" id="2.7.7.105" evidence="5"/>
<keyword evidence="4 5" id="KW-0342">GTP-binding</keyword>
<comment type="similarity">
    <text evidence="5">Belongs to the CofC family.</text>
</comment>
<evidence type="ECO:0000256" key="1">
    <source>
        <dbReference type="ARBA" id="ARBA00022679"/>
    </source>
</evidence>
<keyword evidence="7" id="KW-1185">Reference proteome</keyword>
<evidence type="ECO:0000256" key="4">
    <source>
        <dbReference type="ARBA" id="ARBA00023134"/>
    </source>
</evidence>
<dbReference type="PANTHER" id="PTHR40392:SF1">
    <property type="entry name" value="2-PHOSPHO-L-LACTATE GUANYLYLTRANSFERASE"/>
    <property type="match status" value="1"/>
</dbReference>
<feature type="binding site" evidence="5">
    <location>
        <position position="167"/>
    </location>
    <ligand>
        <name>phosphoenolpyruvate</name>
        <dbReference type="ChEBI" id="CHEBI:58702"/>
    </ligand>
</feature>
<name>A0ABU7JWP6_9NOCA</name>
<dbReference type="Proteomes" id="UP001331936">
    <property type="component" value="Unassembled WGS sequence"/>
</dbReference>
<keyword evidence="3 5" id="KW-0547">Nucleotide-binding</keyword>
<organism evidence="6 7">
    <name type="scientific">Rhodococcus chondri</name>
    <dbReference type="NCBI Taxonomy" id="3065941"/>
    <lineage>
        <taxon>Bacteria</taxon>
        <taxon>Bacillati</taxon>
        <taxon>Actinomycetota</taxon>
        <taxon>Actinomycetes</taxon>
        <taxon>Mycobacteriales</taxon>
        <taxon>Nocardiaceae</taxon>
        <taxon>Rhodococcus</taxon>
    </lineage>
</organism>
<dbReference type="EMBL" id="JAUZMZ010000147">
    <property type="protein sequence ID" value="MEE2034445.1"/>
    <property type="molecule type" value="Genomic_DNA"/>
</dbReference>
<comment type="caution">
    <text evidence="6">The sequence shown here is derived from an EMBL/GenBank/DDBJ whole genome shotgun (WGS) entry which is preliminary data.</text>
</comment>
<reference evidence="6 7" key="1">
    <citation type="submission" date="2023-08" db="EMBL/GenBank/DDBJ databases">
        <authorList>
            <person name="Girao M."/>
            <person name="Carvalho M.F."/>
        </authorList>
    </citation>
    <scope>NUCLEOTIDE SEQUENCE [LARGE SCALE GENOMIC DNA]</scope>
    <source>
        <strain evidence="6 7">CC-R104</strain>
    </source>
</reference>
<accession>A0ABU7JWP6</accession>
<protein>
    <recommendedName>
        <fullName evidence="5">Phosphoenolpyruvate guanylyltransferase</fullName>
        <shortName evidence="5">PEP guanylyltransferase</shortName>
        <ecNumber evidence="5">2.7.7.105</ecNumber>
    </recommendedName>
</protein>
<dbReference type="InterPro" id="IPR029044">
    <property type="entry name" value="Nucleotide-diphossugar_trans"/>
</dbReference>
<keyword evidence="1 5" id="KW-0808">Transferase</keyword>
<dbReference type="HAMAP" id="MF_02114">
    <property type="entry name" value="CofC"/>
    <property type="match status" value="1"/>
</dbReference>
<sequence length="222" mass="22677">MTAAHVLIPVKALGLAKSRLAHVLEPEIRADLVLAMLRDTLDATLASGDLDVTIVTSDPHAAAVASACGARVFPDPGPPGAGSTGAERLNAALNAAAAHVRHRTPGIGLIALQADLPALRPHELVSALDDARQVGRAIVEDHTGLGTTALLHCVPHEPLHAMFGADSARRHVESGARALTGDLPGLRLDVDTVADLEAAARLGTGPATASVLVRIGFAVPAK</sequence>
<gene>
    <name evidence="6" type="primary">cofC</name>
    <name evidence="5" type="synonym">fbiD</name>
    <name evidence="6" type="ORF">Q8814_20380</name>
</gene>
<dbReference type="GO" id="GO:0043814">
    <property type="term" value="F:phospholactate guanylyltransferase activity"/>
    <property type="evidence" value="ECO:0007669"/>
    <property type="project" value="UniProtKB-EC"/>
</dbReference>
<evidence type="ECO:0000313" key="6">
    <source>
        <dbReference type="EMBL" id="MEE2034445.1"/>
    </source>
</evidence>
<dbReference type="InterPro" id="IPR002835">
    <property type="entry name" value="CofC"/>
</dbReference>
<evidence type="ECO:0000256" key="3">
    <source>
        <dbReference type="ARBA" id="ARBA00022741"/>
    </source>
</evidence>
<dbReference type="Gene3D" id="3.90.550.10">
    <property type="entry name" value="Spore Coat Polysaccharide Biosynthesis Protein SpsA, Chain A"/>
    <property type="match status" value="1"/>
</dbReference>
<feature type="binding site" evidence="5">
    <location>
        <position position="164"/>
    </location>
    <ligand>
        <name>phosphoenolpyruvate</name>
        <dbReference type="ChEBI" id="CHEBI:58702"/>
    </ligand>
</feature>
<comment type="catalytic activity">
    <reaction evidence="5">
        <text>phosphoenolpyruvate + GTP + H(+) = enolpyruvoyl-2-diphospho-5'-guanosine + diphosphate</text>
        <dbReference type="Rhea" id="RHEA:30519"/>
        <dbReference type="ChEBI" id="CHEBI:15378"/>
        <dbReference type="ChEBI" id="CHEBI:33019"/>
        <dbReference type="ChEBI" id="CHEBI:37565"/>
        <dbReference type="ChEBI" id="CHEBI:58702"/>
        <dbReference type="ChEBI" id="CHEBI:143701"/>
        <dbReference type="EC" id="2.7.7.105"/>
    </reaction>
</comment>
<dbReference type="PANTHER" id="PTHR40392">
    <property type="entry name" value="2-PHOSPHO-L-LACTATE GUANYLYLTRANSFERASE"/>
    <property type="match status" value="1"/>
</dbReference>
<dbReference type="RefSeq" id="WP_330153817.1">
    <property type="nucleotide sequence ID" value="NZ_JAUZMZ010000147.1"/>
</dbReference>
<evidence type="ECO:0000256" key="5">
    <source>
        <dbReference type="HAMAP-Rule" id="MF_02114"/>
    </source>
</evidence>
<comment type="pathway">
    <text evidence="5">Cofactor biosynthesis; coenzyme F420 biosynthesis.</text>
</comment>
<comment type="function">
    <text evidence="5">Guanylyltransferase that catalyzes the activation of phosphoenolpyruvate (PEP) as enolpyruvoyl-2-diphospho-5'-guanosine, via the condensation of PEP with GTP. It is involved in the biosynthesis of coenzyme F420, a hydride carrier cofactor.</text>
</comment>
<proteinExistence type="inferred from homology"/>
<dbReference type="NCBIfam" id="TIGR03552">
    <property type="entry name" value="F420_cofC"/>
    <property type="match status" value="1"/>
</dbReference>
<evidence type="ECO:0000313" key="7">
    <source>
        <dbReference type="Proteomes" id="UP001331936"/>
    </source>
</evidence>